<dbReference type="GO" id="GO:0016747">
    <property type="term" value="F:acyltransferase activity, transferring groups other than amino-acyl groups"/>
    <property type="evidence" value="ECO:0007669"/>
    <property type="project" value="InterPro"/>
</dbReference>
<dbReference type="AlphaFoldDB" id="A0A0D1KT50"/>
<evidence type="ECO:0000313" key="2">
    <source>
        <dbReference type="EMBL" id="KIU12040.1"/>
    </source>
</evidence>
<dbReference type="SUPFAM" id="SSF55729">
    <property type="entry name" value="Acyl-CoA N-acyltransferases (Nat)"/>
    <property type="match status" value="1"/>
</dbReference>
<proteinExistence type="predicted"/>
<sequence>MLEVKTISAEDTYEIRHRILRPHQSIEQCKYEEDHAKGSFHLGAFFEGKLISIASFSPQIQPLITESPAYRLRGMATLVGYRDQKGGSTLIKHAEEKLAENGVQAVWCNARSHVKGYYSKLGWDELGEPFEIPGIGTHIVMYKTLGTSR</sequence>
<dbReference type="Gene3D" id="3.40.630.30">
    <property type="match status" value="1"/>
</dbReference>
<reference evidence="2 3" key="1">
    <citation type="submission" date="2014-12" db="EMBL/GenBank/DDBJ databases">
        <title>Comparative genome analysis of Bacillus coagulans HM-08, Clostridium butyricum HM-68, Bacillus subtilis HM-66 and Bacillus licheniformis BL-09.</title>
        <authorList>
            <person name="Zhang H."/>
        </authorList>
    </citation>
    <scope>NUCLEOTIDE SEQUENCE [LARGE SCALE GENOMIC DNA]</scope>
    <source>
        <strain evidence="2 3">HM-66</strain>
    </source>
</reference>
<dbReference type="InterPro" id="IPR016181">
    <property type="entry name" value="Acyl_CoA_acyltransferase"/>
</dbReference>
<evidence type="ECO:0000259" key="1">
    <source>
        <dbReference type="PROSITE" id="PS51186"/>
    </source>
</evidence>
<organism evidence="2 3">
    <name type="scientific">Bacillus subtilis</name>
    <dbReference type="NCBI Taxonomy" id="1423"/>
    <lineage>
        <taxon>Bacteria</taxon>
        <taxon>Bacillati</taxon>
        <taxon>Bacillota</taxon>
        <taxon>Bacilli</taxon>
        <taxon>Bacillales</taxon>
        <taxon>Bacillaceae</taxon>
        <taxon>Bacillus</taxon>
    </lineage>
</organism>
<dbReference type="PROSITE" id="PS51186">
    <property type="entry name" value="GNAT"/>
    <property type="match status" value="1"/>
</dbReference>
<dbReference type="EMBL" id="JXBC01000002">
    <property type="protein sequence ID" value="KIU12040.1"/>
    <property type="molecule type" value="Genomic_DNA"/>
</dbReference>
<accession>A0A0D1KT50</accession>
<gene>
    <name evidence="2" type="ORF">SC09_Contig19orf00385</name>
</gene>
<dbReference type="InterPro" id="IPR000182">
    <property type="entry name" value="GNAT_dom"/>
</dbReference>
<dbReference type="Pfam" id="PF00583">
    <property type="entry name" value="Acetyltransf_1"/>
    <property type="match status" value="1"/>
</dbReference>
<protein>
    <recommendedName>
        <fullName evidence="1">N-acetyltransferase domain-containing protein</fullName>
    </recommendedName>
</protein>
<evidence type="ECO:0000313" key="3">
    <source>
        <dbReference type="Proteomes" id="UP000032247"/>
    </source>
</evidence>
<comment type="caution">
    <text evidence="2">The sequence shown here is derived from an EMBL/GenBank/DDBJ whole genome shotgun (WGS) entry which is preliminary data.</text>
</comment>
<dbReference type="STRING" id="483913.AN935_05700"/>
<dbReference type="PATRIC" id="fig|1423.173.peg.922"/>
<dbReference type="Proteomes" id="UP000032247">
    <property type="component" value="Unassembled WGS sequence"/>
</dbReference>
<feature type="domain" description="N-acetyltransferase" evidence="1">
    <location>
        <begin position="1"/>
        <end position="146"/>
    </location>
</feature>
<name>A0A0D1KT50_BACIU</name>